<sequence length="534" mass="61076">MIATILKSSSTFSAVSYNERKVSKGTAELVEIANFGYLQKTGNLSASNLREYLMKYSSINQNIKNTQFHVAISCKEQDYTHDQLIEIAHQYLKEMGYAESGQPILIYAHHDTANNHIHIVTSRIAPNGKKVDDHNERLRSQAVLNKILNIEPKREAKSIIQQALLYSFESLGQYQAILESSGYDSFVEDDILKVKKGGTVLESIAIQEIEKAALKKSKEEASKRRKQLKAIILKYKRLSSDKNDLTTMLKKKFGIGLVFIGKKDAPYGYIIVDHKNKTAYKGSDILELKSLLNFGQQTSQSKDSNEEAVNNFIHNHLVENDRLTIGDLNQALWSKYRVNVYHDGSIRGKRHKMVGHVRKEDYEILHKNFRRQWIQSFNPTTEEEREVLCKFGHIDDIGSIDIVSERNTEKADATISHIKEIMNTAEKGQMYDDLRNAKTIIMRREAIVYAIDMGSSTIVNLRDTDIDLSPFMKHERGATARSSHIQTESRDIATQTPETNLLRPTGSDHHANREWEVGGFDNWDDIDDERRMKR</sequence>
<dbReference type="AlphaFoldDB" id="A0A096AA65"/>
<evidence type="ECO:0000256" key="1">
    <source>
        <dbReference type="SAM" id="Coils"/>
    </source>
</evidence>
<dbReference type="EMBL" id="JRNQ01000053">
    <property type="protein sequence ID" value="KGF44028.1"/>
    <property type="molecule type" value="Genomic_DNA"/>
</dbReference>
<gene>
    <name evidence="4" type="ORF">HMPREF0647_08325</name>
</gene>
<protein>
    <submittedName>
        <fullName evidence="4">Mobilization protein</fullName>
    </submittedName>
</protein>
<evidence type="ECO:0000259" key="3">
    <source>
        <dbReference type="Pfam" id="PF03432"/>
    </source>
</evidence>
<organism evidence="4 5">
    <name type="scientific">Prevotella bivia DNF00320</name>
    <dbReference type="NCBI Taxonomy" id="1401068"/>
    <lineage>
        <taxon>Bacteria</taxon>
        <taxon>Pseudomonadati</taxon>
        <taxon>Bacteroidota</taxon>
        <taxon>Bacteroidia</taxon>
        <taxon>Bacteroidales</taxon>
        <taxon>Prevotellaceae</taxon>
        <taxon>Prevotella</taxon>
    </lineage>
</organism>
<keyword evidence="1" id="KW-0175">Coiled coil</keyword>
<dbReference type="OrthoDB" id="915634at2"/>
<reference evidence="4 5" key="1">
    <citation type="submission" date="2014-07" db="EMBL/GenBank/DDBJ databases">
        <authorList>
            <person name="McCorrison J."/>
            <person name="Sanka R."/>
            <person name="Torralba M."/>
            <person name="Gillis M."/>
            <person name="Haft D.H."/>
            <person name="Methe B."/>
            <person name="Sutton G."/>
            <person name="Nelson K.E."/>
        </authorList>
    </citation>
    <scope>NUCLEOTIDE SEQUENCE [LARGE SCALE GENOMIC DNA]</scope>
    <source>
        <strain evidence="4 5">DNF00320</strain>
    </source>
</reference>
<name>A0A096AA65_9BACT</name>
<dbReference type="RefSeq" id="WP_036867688.1">
    <property type="nucleotide sequence ID" value="NZ_JRNQ01000053.1"/>
</dbReference>
<feature type="domain" description="MobA/VirD2-like nuclease" evidence="3">
    <location>
        <begin position="44"/>
        <end position="147"/>
    </location>
</feature>
<evidence type="ECO:0000313" key="4">
    <source>
        <dbReference type="EMBL" id="KGF44028.1"/>
    </source>
</evidence>
<dbReference type="Pfam" id="PF03432">
    <property type="entry name" value="Relaxase"/>
    <property type="match status" value="1"/>
</dbReference>
<accession>A0A096AA65</accession>
<evidence type="ECO:0000313" key="5">
    <source>
        <dbReference type="Proteomes" id="UP000029525"/>
    </source>
</evidence>
<proteinExistence type="predicted"/>
<comment type="caution">
    <text evidence="4">The sequence shown here is derived from an EMBL/GenBank/DDBJ whole genome shotgun (WGS) entry which is preliminary data.</text>
</comment>
<feature type="coiled-coil region" evidence="1">
    <location>
        <begin position="204"/>
        <end position="238"/>
    </location>
</feature>
<dbReference type="Proteomes" id="UP000029525">
    <property type="component" value="Unassembled WGS sequence"/>
</dbReference>
<feature type="compositionally biased region" description="Polar residues" evidence="2">
    <location>
        <begin position="480"/>
        <end position="499"/>
    </location>
</feature>
<evidence type="ECO:0000256" key="2">
    <source>
        <dbReference type="SAM" id="MobiDB-lite"/>
    </source>
</evidence>
<dbReference type="InterPro" id="IPR005094">
    <property type="entry name" value="Endonuclease_MobA/VirD2"/>
</dbReference>
<feature type="region of interest" description="Disordered" evidence="2">
    <location>
        <begin position="477"/>
        <end position="514"/>
    </location>
</feature>